<comment type="caution">
    <text evidence="1">The sequence shown here is derived from an EMBL/GenBank/DDBJ whole genome shotgun (WGS) entry which is preliminary data.</text>
</comment>
<evidence type="ECO:0000313" key="1">
    <source>
        <dbReference type="EMBL" id="EEG72740.1"/>
    </source>
</evidence>
<dbReference type="EMBL" id="ABYI02000036">
    <property type="protein sequence ID" value="EEG72740.1"/>
    <property type="molecule type" value="Genomic_DNA"/>
</dbReference>
<evidence type="ECO:0000313" key="2">
    <source>
        <dbReference type="Proteomes" id="UP000004893"/>
    </source>
</evidence>
<dbReference type="Proteomes" id="UP000004893">
    <property type="component" value="Unassembled WGS sequence"/>
</dbReference>
<protein>
    <recommendedName>
        <fullName evidence="3">Rpn family recombination-promoting nuclease/putative transposase</fullName>
    </recommendedName>
</protein>
<sequence>MIYDKIKENHMNKRQQLIPLNNLNLTDRFLFEEVMEDPLTHREALSIIFGREIPLLDQNEAEKELRISPEARSIRMDVFSMDVEKTVYNTEMQKQRRADLSKRSRYYQSLVDISLLEPGVPDYSALNESYIIMITPFDLFGFGKYRYTFRPVCVEEPKCVLEDGATRIFLNTRGKNEDEVPAELVQFLYYVEHTTDEAAEQTGSERIKRIHDRVRKVRNSEEVGVKYMQAWEEKYYEKEEARKEGLEQGAKKQLIELIKKKLEKGKSVEEIADALEESTDKIEELIKEMELE</sequence>
<organism evidence="1 2">
    <name type="scientific">[Clostridium] hylemonae DSM 15053</name>
    <dbReference type="NCBI Taxonomy" id="553973"/>
    <lineage>
        <taxon>Bacteria</taxon>
        <taxon>Bacillati</taxon>
        <taxon>Bacillota</taxon>
        <taxon>Clostridia</taxon>
        <taxon>Lachnospirales</taxon>
        <taxon>Lachnospiraceae</taxon>
    </lineage>
</organism>
<keyword evidence="2" id="KW-1185">Reference proteome</keyword>
<accession>C0C4X2</accession>
<proteinExistence type="predicted"/>
<dbReference type="NCBIfam" id="TIGR01784">
    <property type="entry name" value="T_den_put_tspse"/>
    <property type="match status" value="1"/>
</dbReference>
<dbReference type="STRING" id="553973.CLOHYLEM_07138"/>
<gene>
    <name evidence="1" type="ORF">CLOHYLEM_07138</name>
</gene>
<dbReference type="Pfam" id="PF12784">
    <property type="entry name" value="PDDEXK_2"/>
    <property type="match status" value="1"/>
</dbReference>
<evidence type="ECO:0008006" key="3">
    <source>
        <dbReference type="Google" id="ProtNLM"/>
    </source>
</evidence>
<name>C0C4X2_9FIRM</name>
<dbReference type="InterPro" id="IPR010106">
    <property type="entry name" value="RpnA"/>
</dbReference>
<reference evidence="1" key="1">
    <citation type="submission" date="2009-02" db="EMBL/GenBank/DDBJ databases">
        <authorList>
            <person name="Fulton L."/>
            <person name="Clifton S."/>
            <person name="Fulton B."/>
            <person name="Xu J."/>
            <person name="Minx P."/>
            <person name="Pepin K.H."/>
            <person name="Johnson M."/>
            <person name="Bhonagiri V."/>
            <person name="Nash W.E."/>
            <person name="Mardis E.R."/>
            <person name="Wilson R.K."/>
        </authorList>
    </citation>
    <scope>NUCLEOTIDE SEQUENCE [LARGE SCALE GENOMIC DNA]</scope>
    <source>
        <strain evidence="1">DSM 15053</strain>
    </source>
</reference>
<dbReference type="eggNOG" id="COG5464">
    <property type="taxonomic scope" value="Bacteria"/>
</dbReference>
<reference evidence="1" key="2">
    <citation type="submission" date="2013-06" db="EMBL/GenBank/DDBJ databases">
        <title>Draft genome sequence of Clostridium hylemonae (DSM 15053).</title>
        <authorList>
            <person name="Sudarsanam P."/>
            <person name="Ley R."/>
            <person name="Guruge J."/>
            <person name="Turnbaugh P.J."/>
            <person name="Mahowald M."/>
            <person name="Liep D."/>
            <person name="Gordon J."/>
        </authorList>
    </citation>
    <scope>NUCLEOTIDE SEQUENCE</scope>
    <source>
        <strain evidence="1">DSM 15053</strain>
    </source>
</reference>
<dbReference type="HOGENOM" id="CLU_071023_2_2_9"/>
<dbReference type="AlphaFoldDB" id="C0C4X2"/>